<evidence type="ECO:0000259" key="3">
    <source>
        <dbReference type="Pfam" id="PF00857"/>
    </source>
</evidence>
<evidence type="ECO:0000313" key="5">
    <source>
        <dbReference type="Proteomes" id="UP000579136"/>
    </source>
</evidence>
<evidence type="ECO:0000256" key="2">
    <source>
        <dbReference type="ARBA" id="ARBA00022801"/>
    </source>
</evidence>
<sequence length="180" mass="20549">MSKEALLIVDMSNDFVDLEGPLNVGEAGLAIVPYIRDLADKFLKDDKYVVISMDDHAPDDKHFDSWPVHNVTRSKGQELYGELKEWYDENKDNDHIIYSMKENYNAFFKTGLEDELRKRDVDTVHIVGVATDICVFLTASGADAYGFKTVIHKRGVATFTDQQESGLEHMQRCFHSEIIE</sequence>
<dbReference type="GO" id="GO:0016787">
    <property type="term" value="F:hydrolase activity"/>
    <property type="evidence" value="ECO:0007669"/>
    <property type="project" value="UniProtKB-KW"/>
</dbReference>
<evidence type="ECO:0000313" key="4">
    <source>
        <dbReference type="EMBL" id="MBB5175434.1"/>
    </source>
</evidence>
<evidence type="ECO:0000256" key="1">
    <source>
        <dbReference type="ARBA" id="ARBA00006336"/>
    </source>
</evidence>
<dbReference type="RefSeq" id="WP_183672862.1">
    <property type="nucleotide sequence ID" value="NZ_CBCRYX010000001.1"/>
</dbReference>
<gene>
    <name evidence="4" type="ORF">HNQ45_000304</name>
</gene>
<dbReference type="Gene3D" id="3.40.50.850">
    <property type="entry name" value="Isochorismatase-like"/>
    <property type="match status" value="1"/>
</dbReference>
<dbReference type="PANTHER" id="PTHR43540:SF10">
    <property type="entry name" value="ISOCHORISMATASE"/>
    <property type="match status" value="1"/>
</dbReference>
<dbReference type="InterPro" id="IPR050272">
    <property type="entry name" value="Isochorismatase-like_hydrls"/>
</dbReference>
<name>A0A9Q2HEJ0_9STAP</name>
<feature type="domain" description="Isochorismatase-like" evidence="3">
    <location>
        <begin position="5"/>
        <end position="174"/>
    </location>
</feature>
<protein>
    <submittedName>
        <fullName evidence="4">Nicotinamidase-related amidase</fullName>
    </submittedName>
</protein>
<dbReference type="EMBL" id="JACHHF010000002">
    <property type="protein sequence ID" value="MBB5175434.1"/>
    <property type="molecule type" value="Genomic_DNA"/>
</dbReference>
<keyword evidence="2" id="KW-0378">Hydrolase</keyword>
<accession>A0A9Q2HEJ0</accession>
<dbReference type="InterPro" id="IPR036380">
    <property type="entry name" value="Isochorismatase-like_sf"/>
</dbReference>
<dbReference type="PANTHER" id="PTHR43540">
    <property type="entry name" value="PEROXYUREIDOACRYLATE/UREIDOACRYLATE AMIDOHYDROLASE-RELATED"/>
    <property type="match status" value="1"/>
</dbReference>
<dbReference type="AlphaFoldDB" id="A0A9Q2HEJ0"/>
<dbReference type="Pfam" id="PF00857">
    <property type="entry name" value="Isochorismatase"/>
    <property type="match status" value="1"/>
</dbReference>
<reference evidence="4 5" key="1">
    <citation type="submission" date="2020-08" db="EMBL/GenBank/DDBJ databases">
        <title>Genomic Encyclopedia of Type Strains, Phase IV (KMG-IV): sequencing the most valuable type-strain genomes for metagenomic binning, comparative biology and taxonomic classification.</title>
        <authorList>
            <person name="Goeker M."/>
        </authorList>
    </citation>
    <scope>NUCLEOTIDE SEQUENCE [LARGE SCALE GENOMIC DNA]</scope>
    <source>
        <strain evidence="4 5">DSM 19163</strain>
    </source>
</reference>
<comment type="caution">
    <text evidence="4">The sequence shown here is derived from an EMBL/GenBank/DDBJ whole genome shotgun (WGS) entry which is preliminary data.</text>
</comment>
<organism evidence="4 5">
    <name type="scientific">Nosocomiicoccus ampullae</name>
    <dbReference type="NCBI Taxonomy" id="489910"/>
    <lineage>
        <taxon>Bacteria</taxon>
        <taxon>Bacillati</taxon>
        <taxon>Bacillota</taxon>
        <taxon>Bacilli</taxon>
        <taxon>Bacillales</taxon>
        <taxon>Staphylococcaceae</taxon>
        <taxon>Nosocomiicoccus</taxon>
    </lineage>
</organism>
<dbReference type="SUPFAM" id="SSF52499">
    <property type="entry name" value="Isochorismatase-like hydrolases"/>
    <property type="match status" value="1"/>
</dbReference>
<dbReference type="InterPro" id="IPR000868">
    <property type="entry name" value="Isochorismatase-like_dom"/>
</dbReference>
<dbReference type="Proteomes" id="UP000579136">
    <property type="component" value="Unassembled WGS sequence"/>
</dbReference>
<comment type="similarity">
    <text evidence="1">Belongs to the isochorismatase family.</text>
</comment>
<proteinExistence type="inferred from homology"/>
<dbReference type="CDD" id="cd00431">
    <property type="entry name" value="cysteine_hydrolases"/>
    <property type="match status" value="1"/>
</dbReference>
<keyword evidence="5" id="KW-1185">Reference proteome</keyword>